<keyword evidence="8" id="KW-0809">Transit peptide</keyword>
<dbReference type="SUPFAM" id="SSF56176">
    <property type="entry name" value="FAD-binding/transporter-associated domain-like"/>
    <property type="match status" value="1"/>
</dbReference>
<evidence type="ECO:0000256" key="9">
    <source>
        <dbReference type="ARBA" id="ARBA00023002"/>
    </source>
</evidence>
<dbReference type="EMBL" id="BQFW01000002">
    <property type="protein sequence ID" value="GJJ69001.1"/>
    <property type="molecule type" value="Genomic_DNA"/>
</dbReference>
<dbReference type="GO" id="GO:0051990">
    <property type="term" value="F:(R)-2-hydroxyglutarate dehydrogenase activity"/>
    <property type="evidence" value="ECO:0007669"/>
    <property type="project" value="UniProtKB-EC"/>
</dbReference>
<evidence type="ECO:0000313" key="18">
    <source>
        <dbReference type="Proteomes" id="UP000827284"/>
    </source>
</evidence>
<keyword evidence="6" id="KW-0274">FAD</keyword>
<comment type="similarity">
    <text evidence="3">Belongs to the FAD-binding oxidoreductase/transferase type 4 family.</text>
</comment>
<dbReference type="InterPro" id="IPR004113">
    <property type="entry name" value="FAD-bd_oxidored_4_C"/>
</dbReference>
<dbReference type="InterPro" id="IPR016171">
    <property type="entry name" value="Vanillyl_alc_oxidase_C-sub2"/>
</dbReference>
<evidence type="ECO:0000256" key="5">
    <source>
        <dbReference type="ARBA" id="ARBA00022723"/>
    </source>
</evidence>
<comment type="catalytic activity">
    <reaction evidence="15">
        <text>(R)-lactate + 2 Fe(III)-[cytochrome c] = 2 Fe(II)-[cytochrome c] + pyruvate + 2 H(+)</text>
        <dbReference type="Rhea" id="RHEA:13521"/>
        <dbReference type="Rhea" id="RHEA-COMP:10350"/>
        <dbReference type="Rhea" id="RHEA-COMP:14399"/>
        <dbReference type="ChEBI" id="CHEBI:15361"/>
        <dbReference type="ChEBI" id="CHEBI:15378"/>
        <dbReference type="ChEBI" id="CHEBI:16004"/>
        <dbReference type="ChEBI" id="CHEBI:29033"/>
        <dbReference type="ChEBI" id="CHEBI:29034"/>
        <dbReference type="EC" id="1.1.2.4"/>
    </reaction>
</comment>
<dbReference type="GO" id="GO:0006108">
    <property type="term" value="P:malate metabolic process"/>
    <property type="evidence" value="ECO:0007669"/>
    <property type="project" value="UniProtKB-ARBA"/>
</dbReference>
<dbReference type="FunFam" id="3.30.70.2190:FF:000001">
    <property type="entry name" value="D-2-hydroxyglutarate dehydrogenase mitochondrial"/>
    <property type="match status" value="1"/>
</dbReference>
<evidence type="ECO:0000256" key="13">
    <source>
        <dbReference type="ARBA" id="ARBA00045410"/>
    </source>
</evidence>
<dbReference type="FunFam" id="1.10.45.10:FF:000001">
    <property type="entry name" value="D-lactate dehydrogenase mitochondrial"/>
    <property type="match status" value="1"/>
</dbReference>
<name>A0A9P3H2N1_9FUNG</name>
<comment type="subcellular location">
    <subcellularLocation>
        <location evidence="2">Mitochondrion</location>
    </subcellularLocation>
</comment>
<dbReference type="Gene3D" id="3.30.465.10">
    <property type="match status" value="1"/>
</dbReference>
<dbReference type="InterPro" id="IPR016167">
    <property type="entry name" value="FAD-bd_PCMH_sub1"/>
</dbReference>
<dbReference type="EC" id="1.1.99.39" evidence="11"/>
<evidence type="ECO:0000256" key="15">
    <source>
        <dbReference type="ARBA" id="ARBA00051436"/>
    </source>
</evidence>
<dbReference type="InterPro" id="IPR036318">
    <property type="entry name" value="FAD-bd_PCMH-like_sf"/>
</dbReference>
<keyword evidence="4" id="KW-0285">Flavoprotein</keyword>
<dbReference type="PANTHER" id="PTHR43716">
    <property type="entry name" value="D-2-HYDROXYGLUTARATE DEHYDROGENASE, MITOCHONDRIAL"/>
    <property type="match status" value="1"/>
</dbReference>
<feature type="domain" description="FAD-binding PCMH-type" evidence="16">
    <location>
        <begin position="118"/>
        <end position="297"/>
    </location>
</feature>
<dbReference type="InterPro" id="IPR051264">
    <property type="entry name" value="FAD-oxidored/transferase_4"/>
</dbReference>
<reference evidence="17" key="2">
    <citation type="journal article" date="2022" name="Microbiol. Resour. Announc.">
        <title>Whole-Genome Sequence of Entomortierella parvispora E1425, a Mucoromycotan Fungus Associated with Burkholderiaceae-Related Endosymbiotic Bacteria.</title>
        <authorList>
            <person name="Herlambang A."/>
            <person name="Guo Y."/>
            <person name="Takashima Y."/>
            <person name="Narisawa K."/>
            <person name="Ohta H."/>
            <person name="Nishizawa T."/>
        </authorList>
    </citation>
    <scope>NUCLEOTIDE SEQUENCE</scope>
    <source>
        <strain evidence="17">E1425</strain>
    </source>
</reference>
<evidence type="ECO:0000256" key="6">
    <source>
        <dbReference type="ARBA" id="ARBA00022827"/>
    </source>
</evidence>
<evidence type="ECO:0000256" key="1">
    <source>
        <dbReference type="ARBA" id="ARBA00001974"/>
    </source>
</evidence>
<accession>A0A9P3H2N1</accession>
<dbReference type="InterPro" id="IPR006094">
    <property type="entry name" value="Oxid_FAD_bind_N"/>
</dbReference>
<dbReference type="FunFam" id="3.30.465.10:FF:000053">
    <property type="entry name" value="D-lactate dehydrogenase (Cytochrome), putative"/>
    <property type="match status" value="1"/>
</dbReference>
<dbReference type="OrthoDB" id="5332616at2759"/>
<sequence length="554" mass="60787">MLSKALAARPFSRAVAASAFPLRRLPSLAANASRMSVPVPAWTNRVAFSVLSRSQQAAAVDGKKPYTAEKFPYLKRNQAFKKLSDEDVSYFKSILAPSAISQDEEDLEAFNNDWMQKYRGQSKIVLKPSTTEQVSKILKYCNDNMLAVVPQGGNTGLVGGGVPVFDEIIISTANMSSVRSFDPISGALVCDAGCILEVLDNYLAEKGYIMPLDLGAKGSCHIGGNVATNAGGLRLLRYGSLHGTVLGLEVVLPDGTILENLSTLRKDNTGYDLKQLFIGSEGTLGIVTGVSILAPKRSKAINVALLGLSSFEQVQSAYKRSRDELSEILSAFEFWDRASIDLVKKHLVAGKNDPLESPHPFYVLIETSGSNKDHDDEKLTNYLEGLLTDEIVQDGVVAQDTTQFKNLWAIREGIPEACSKTGSVYKYDLSIPVPVFYQMVEDMRARLDKEGVLGDDKPVECVVGFGHIGDGNLHLNIAARRYSDAVTDIIEPYVYEWTAKHSGSISSEHGLGLFKAPHVHYSKSPSMIHMMRRIKDMIDPKGIMNPYKYLPERQ</sequence>
<dbReference type="GO" id="GO:0071949">
    <property type="term" value="F:FAD binding"/>
    <property type="evidence" value="ECO:0007669"/>
    <property type="project" value="InterPro"/>
</dbReference>
<comment type="caution">
    <text evidence="17">The sequence shown here is derived from an EMBL/GenBank/DDBJ whole genome shotgun (WGS) entry which is preliminary data.</text>
</comment>
<evidence type="ECO:0000256" key="12">
    <source>
        <dbReference type="ARBA" id="ARBA00039639"/>
    </source>
</evidence>
<keyword evidence="18" id="KW-1185">Reference proteome</keyword>
<proteinExistence type="inferred from homology"/>
<dbReference type="Proteomes" id="UP000827284">
    <property type="component" value="Unassembled WGS sequence"/>
</dbReference>
<dbReference type="FunFam" id="3.30.43.10:FF:000002">
    <property type="entry name" value="D-2-hydroxyglutarate dehydrogenase, mitochondrial"/>
    <property type="match status" value="1"/>
</dbReference>
<dbReference type="Pfam" id="PF01565">
    <property type="entry name" value="FAD_binding_4"/>
    <property type="match status" value="1"/>
</dbReference>
<protein>
    <recommendedName>
        <fullName evidence="12">D-2-hydroxyglutarate dehydrogenase, mitochondrial</fullName>
        <ecNumber evidence="11">1.1.99.39</ecNumber>
    </recommendedName>
</protein>
<evidence type="ECO:0000313" key="17">
    <source>
        <dbReference type="EMBL" id="GJJ69001.1"/>
    </source>
</evidence>
<keyword evidence="7" id="KW-0862">Zinc</keyword>
<comment type="catalytic activity">
    <reaction evidence="14">
        <text>(R)-malate + A = oxaloacetate + AH2</text>
        <dbReference type="Rhea" id="RHEA:67460"/>
        <dbReference type="ChEBI" id="CHEBI:13193"/>
        <dbReference type="ChEBI" id="CHEBI:15588"/>
        <dbReference type="ChEBI" id="CHEBI:16452"/>
        <dbReference type="ChEBI" id="CHEBI:17499"/>
    </reaction>
    <physiologicalReaction direction="left-to-right" evidence="14">
        <dbReference type="Rhea" id="RHEA:67461"/>
    </physiologicalReaction>
</comment>
<keyword evidence="10" id="KW-0496">Mitochondrion</keyword>
<evidence type="ECO:0000256" key="7">
    <source>
        <dbReference type="ARBA" id="ARBA00022833"/>
    </source>
</evidence>
<dbReference type="Gene3D" id="3.30.70.2190">
    <property type="match status" value="1"/>
</dbReference>
<dbReference type="PANTHER" id="PTHR43716:SF1">
    <property type="entry name" value="D-2-HYDROXYGLUTARATE DEHYDROGENASE, MITOCHONDRIAL"/>
    <property type="match status" value="1"/>
</dbReference>
<comment type="function">
    <text evidence="13">Catalyzes the oxidation of D-2-hydroxyglutarate (D-2-HG) to alpha-ketoglutarate. Also catalyzes the oxidation of other D-2-hydroxyacids, such as D-malate (D-MAL) and D-lactate (D-LAC). Exhibits high activities towards D-2-HG and D-MAL but a very weak activity towards D-LAC.</text>
</comment>
<dbReference type="PROSITE" id="PS51387">
    <property type="entry name" value="FAD_PCMH"/>
    <property type="match status" value="1"/>
</dbReference>
<keyword evidence="5" id="KW-0479">Metal-binding</keyword>
<evidence type="ECO:0000256" key="4">
    <source>
        <dbReference type="ARBA" id="ARBA00022630"/>
    </source>
</evidence>
<dbReference type="Gene3D" id="3.30.43.10">
    <property type="entry name" value="Uridine Diphospho-n-acetylenolpyruvylglucosamine Reductase, domain 2"/>
    <property type="match status" value="1"/>
</dbReference>
<dbReference type="Pfam" id="PF02913">
    <property type="entry name" value="FAD-oxidase_C"/>
    <property type="match status" value="1"/>
</dbReference>
<dbReference type="InterPro" id="IPR016166">
    <property type="entry name" value="FAD-bd_PCMH"/>
</dbReference>
<evidence type="ECO:0000256" key="2">
    <source>
        <dbReference type="ARBA" id="ARBA00004173"/>
    </source>
</evidence>
<dbReference type="FunFam" id="3.30.70.2740:FF:000002">
    <property type="entry name" value="D-2-hydroxyglutarate dehydrogenase mitochondrial"/>
    <property type="match status" value="1"/>
</dbReference>
<keyword evidence="9" id="KW-0560">Oxidoreductase</keyword>
<dbReference type="InterPro" id="IPR016164">
    <property type="entry name" value="FAD-linked_Oxase-like_C"/>
</dbReference>
<organism evidence="17 18">
    <name type="scientific">Entomortierella parvispora</name>
    <dbReference type="NCBI Taxonomy" id="205924"/>
    <lineage>
        <taxon>Eukaryota</taxon>
        <taxon>Fungi</taxon>
        <taxon>Fungi incertae sedis</taxon>
        <taxon>Mucoromycota</taxon>
        <taxon>Mortierellomycotina</taxon>
        <taxon>Mortierellomycetes</taxon>
        <taxon>Mortierellales</taxon>
        <taxon>Mortierellaceae</taxon>
        <taxon>Entomortierella</taxon>
    </lineage>
</organism>
<evidence type="ECO:0000256" key="10">
    <source>
        <dbReference type="ARBA" id="ARBA00023128"/>
    </source>
</evidence>
<comment type="cofactor">
    <cofactor evidence="1">
        <name>FAD</name>
        <dbReference type="ChEBI" id="CHEBI:57692"/>
    </cofactor>
</comment>
<dbReference type="AlphaFoldDB" id="A0A9P3H2N1"/>
<dbReference type="GO" id="GO:0005739">
    <property type="term" value="C:mitochondrion"/>
    <property type="evidence" value="ECO:0007669"/>
    <property type="project" value="UniProtKB-SubCell"/>
</dbReference>
<dbReference type="Gene3D" id="3.30.70.2740">
    <property type="match status" value="1"/>
</dbReference>
<dbReference type="SUPFAM" id="SSF55103">
    <property type="entry name" value="FAD-linked oxidases, C-terminal domain"/>
    <property type="match status" value="1"/>
</dbReference>
<dbReference type="GO" id="GO:0046872">
    <property type="term" value="F:metal ion binding"/>
    <property type="evidence" value="ECO:0007669"/>
    <property type="project" value="UniProtKB-KW"/>
</dbReference>
<evidence type="ECO:0000256" key="3">
    <source>
        <dbReference type="ARBA" id="ARBA00008000"/>
    </source>
</evidence>
<evidence type="ECO:0000256" key="14">
    <source>
        <dbReference type="ARBA" id="ARBA00049267"/>
    </source>
</evidence>
<dbReference type="InterPro" id="IPR016169">
    <property type="entry name" value="FAD-bd_PCMH_sub2"/>
</dbReference>
<evidence type="ECO:0000256" key="8">
    <source>
        <dbReference type="ARBA" id="ARBA00022946"/>
    </source>
</evidence>
<reference evidence="17" key="1">
    <citation type="submission" date="2021-11" db="EMBL/GenBank/DDBJ databases">
        <authorList>
            <person name="Herlambang A."/>
            <person name="Guo Y."/>
            <person name="Takashima Y."/>
            <person name="Nishizawa T."/>
        </authorList>
    </citation>
    <scope>NUCLEOTIDE SEQUENCE</scope>
    <source>
        <strain evidence="17">E1425</strain>
    </source>
</reference>
<dbReference type="Gene3D" id="1.10.45.10">
    <property type="entry name" value="Vanillyl-alcohol Oxidase, Chain A, domain 4"/>
    <property type="match status" value="1"/>
</dbReference>
<evidence type="ECO:0000259" key="16">
    <source>
        <dbReference type="PROSITE" id="PS51387"/>
    </source>
</evidence>
<dbReference type="GO" id="GO:0004458">
    <property type="term" value="F:D-lactate dehydrogenase (cytochrome) activity"/>
    <property type="evidence" value="ECO:0007669"/>
    <property type="project" value="UniProtKB-EC"/>
</dbReference>
<evidence type="ECO:0000256" key="11">
    <source>
        <dbReference type="ARBA" id="ARBA00039003"/>
    </source>
</evidence>
<gene>
    <name evidence="17" type="ORF">EMPS_01347</name>
</gene>